<proteinExistence type="inferred from homology"/>
<dbReference type="Gene3D" id="3.30.160.60">
    <property type="entry name" value="Classic Zinc Finger"/>
    <property type="match status" value="6"/>
</dbReference>
<feature type="domain" description="C2H2-type" evidence="13">
    <location>
        <begin position="348"/>
        <end position="375"/>
    </location>
</feature>
<evidence type="ECO:0000256" key="11">
    <source>
        <dbReference type="PROSITE-ProRule" id="PRU00042"/>
    </source>
</evidence>
<dbReference type="Proteomes" id="UP000261380">
    <property type="component" value="Unplaced"/>
</dbReference>
<dbReference type="PANTHER" id="PTHR24394:SF48">
    <property type="entry name" value="ZINC FINGER PROTEIN 771"/>
    <property type="match status" value="1"/>
</dbReference>
<dbReference type="GO" id="GO:0005634">
    <property type="term" value="C:nucleus"/>
    <property type="evidence" value="ECO:0007669"/>
    <property type="project" value="UniProtKB-SubCell"/>
</dbReference>
<dbReference type="AlphaFoldDB" id="A0A3B5LMC7"/>
<dbReference type="GO" id="GO:0045893">
    <property type="term" value="P:positive regulation of DNA-templated transcription"/>
    <property type="evidence" value="ECO:0007669"/>
    <property type="project" value="UniProtKB-ARBA"/>
</dbReference>
<dbReference type="Gene3D" id="3.10.10.10">
    <property type="entry name" value="HIV Type 1 Reverse Transcriptase, subunit A, domain 1"/>
    <property type="match status" value="1"/>
</dbReference>
<evidence type="ECO:0000256" key="4">
    <source>
        <dbReference type="ARBA" id="ARBA00022737"/>
    </source>
</evidence>
<keyword evidence="8" id="KW-0238">DNA-binding</keyword>
<dbReference type="FunFam" id="3.30.160.60:FF:001732">
    <property type="entry name" value="Zgc:162936"/>
    <property type="match status" value="1"/>
</dbReference>
<comment type="similarity">
    <text evidence="2">Belongs to the krueppel C2H2-type zinc-finger protein family.</text>
</comment>
<evidence type="ECO:0000256" key="8">
    <source>
        <dbReference type="ARBA" id="ARBA00023125"/>
    </source>
</evidence>
<evidence type="ECO:0000256" key="9">
    <source>
        <dbReference type="ARBA" id="ARBA00023163"/>
    </source>
</evidence>
<comment type="subcellular location">
    <subcellularLocation>
        <location evidence="1">Nucleus</location>
    </subcellularLocation>
</comment>
<dbReference type="InterPro" id="IPR036236">
    <property type="entry name" value="Znf_C2H2_sf"/>
</dbReference>
<dbReference type="Ensembl" id="ENSXCOT00000012006.1">
    <property type="protein sequence ID" value="ENSXCOP00000011870.1"/>
    <property type="gene ID" value="ENSXCOG00000008983.1"/>
</dbReference>
<feature type="region of interest" description="Disordered" evidence="12">
    <location>
        <begin position="49"/>
        <end position="68"/>
    </location>
</feature>
<dbReference type="Pfam" id="PF00096">
    <property type="entry name" value="zf-C2H2"/>
    <property type="match status" value="6"/>
</dbReference>
<protein>
    <recommendedName>
        <fullName evidence="13">C2H2-type domain-containing protein</fullName>
    </recommendedName>
</protein>
<keyword evidence="4" id="KW-0677">Repeat</keyword>
<dbReference type="GO" id="GO:0005694">
    <property type="term" value="C:chromosome"/>
    <property type="evidence" value="ECO:0007669"/>
    <property type="project" value="UniProtKB-ARBA"/>
</dbReference>
<feature type="domain" description="C2H2-type" evidence="13">
    <location>
        <begin position="264"/>
        <end position="291"/>
    </location>
</feature>
<keyword evidence="6" id="KW-0862">Zinc</keyword>
<keyword evidence="9" id="KW-0804">Transcription</keyword>
<evidence type="ECO:0000256" key="2">
    <source>
        <dbReference type="ARBA" id="ARBA00006991"/>
    </source>
</evidence>
<dbReference type="FunFam" id="3.30.160.60:FF:000508">
    <property type="entry name" value="Myeloid zinc finger 1"/>
    <property type="match status" value="3"/>
</dbReference>
<dbReference type="SUPFAM" id="SSF57667">
    <property type="entry name" value="beta-beta-alpha zinc fingers"/>
    <property type="match status" value="3"/>
</dbReference>
<dbReference type="FunFam" id="3.30.160.60:FF:002343">
    <property type="entry name" value="Zinc finger protein 33A"/>
    <property type="match status" value="1"/>
</dbReference>
<dbReference type="GO" id="GO:0008270">
    <property type="term" value="F:zinc ion binding"/>
    <property type="evidence" value="ECO:0007669"/>
    <property type="project" value="UniProtKB-KW"/>
</dbReference>
<dbReference type="SMART" id="SM00355">
    <property type="entry name" value="ZnF_C2H2"/>
    <property type="match status" value="6"/>
</dbReference>
<dbReference type="GeneTree" id="ENSGT01150000286959"/>
<evidence type="ECO:0000256" key="5">
    <source>
        <dbReference type="ARBA" id="ARBA00022771"/>
    </source>
</evidence>
<evidence type="ECO:0000256" key="1">
    <source>
        <dbReference type="ARBA" id="ARBA00004123"/>
    </source>
</evidence>
<dbReference type="SUPFAM" id="SSF56672">
    <property type="entry name" value="DNA/RNA polymerases"/>
    <property type="match status" value="1"/>
</dbReference>
<dbReference type="InterPro" id="IPR043502">
    <property type="entry name" value="DNA/RNA_pol_sf"/>
</dbReference>
<dbReference type="GO" id="GO:0000981">
    <property type="term" value="F:DNA-binding transcription factor activity, RNA polymerase II-specific"/>
    <property type="evidence" value="ECO:0007669"/>
    <property type="project" value="TreeGrafter"/>
</dbReference>
<feature type="domain" description="C2H2-type" evidence="13">
    <location>
        <begin position="236"/>
        <end position="263"/>
    </location>
</feature>
<evidence type="ECO:0000256" key="10">
    <source>
        <dbReference type="ARBA" id="ARBA00023242"/>
    </source>
</evidence>
<dbReference type="PROSITE" id="PS00028">
    <property type="entry name" value="ZINC_FINGER_C2H2_1"/>
    <property type="match status" value="5"/>
</dbReference>
<sequence>MFWLAKIQDPCIIGLDLLAAWGGIIDVTSATLRVGHKAVQLHSQRQEKVQQVNAPTLAKDRNRAPQRPLDDLVGTEEAHAELPSEETRQAVRELCLRSCGGLDQEQSERLQDLLEAYIDIFAAKDEECTRTNLVQHDIDTGETRPIRLRPHRLPFSRRAVAEKKIEEMLKADVIEPSNSPWAAPVVLVGKKDKDWRFCVDYRRLNENTRKDSYPLPRIDDTLDYIHMMIHTGEKPFSCGNCGKSFSQKQDLTQHMMIHTGEKPFSCGNCGKSFSQKQDLTQHMMIHTGEKPSSCGNCGQSFSQKHQLTRHMMIHTGEKPFSCGNCGQSFSRKLNLTQHMMIHTGEKPFLCGNCGQSFSRKQNLTQHMMIHTGEKPFLCGNCGKSFSRKQNLTQHMM</sequence>
<organism evidence="14 15">
    <name type="scientific">Xiphophorus couchianus</name>
    <name type="common">Monterrey platyfish</name>
    <dbReference type="NCBI Taxonomy" id="32473"/>
    <lineage>
        <taxon>Eukaryota</taxon>
        <taxon>Metazoa</taxon>
        <taxon>Chordata</taxon>
        <taxon>Craniata</taxon>
        <taxon>Vertebrata</taxon>
        <taxon>Euteleostomi</taxon>
        <taxon>Actinopterygii</taxon>
        <taxon>Neopterygii</taxon>
        <taxon>Teleostei</taxon>
        <taxon>Neoteleostei</taxon>
        <taxon>Acanthomorphata</taxon>
        <taxon>Ovalentaria</taxon>
        <taxon>Atherinomorphae</taxon>
        <taxon>Cyprinodontiformes</taxon>
        <taxon>Poeciliidae</taxon>
        <taxon>Poeciliinae</taxon>
        <taxon>Xiphophorus</taxon>
    </lineage>
</organism>
<reference evidence="14" key="1">
    <citation type="submission" date="2025-08" db="UniProtKB">
        <authorList>
            <consortium name="Ensembl"/>
        </authorList>
    </citation>
    <scope>IDENTIFICATION</scope>
</reference>
<keyword evidence="15" id="KW-1185">Reference proteome</keyword>
<reference evidence="14" key="2">
    <citation type="submission" date="2025-09" db="UniProtKB">
        <authorList>
            <consortium name="Ensembl"/>
        </authorList>
    </citation>
    <scope>IDENTIFICATION</scope>
</reference>
<evidence type="ECO:0000256" key="3">
    <source>
        <dbReference type="ARBA" id="ARBA00022723"/>
    </source>
</evidence>
<evidence type="ECO:0000256" key="6">
    <source>
        <dbReference type="ARBA" id="ARBA00022833"/>
    </source>
</evidence>
<evidence type="ECO:0000256" key="7">
    <source>
        <dbReference type="ARBA" id="ARBA00023015"/>
    </source>
</evidence>
<keyword evidence="7" id="KW-0805">Transcription regulation</keyword>
<keyword evidence="3" id="KW-0479">Metal-binding</keyword>
<feature type="domain" description="C2H2-type" evidence="13">
    <location>
        <begin position="292"/>
        <end position="319"/>
    </location>
</feature>
<dbReference type="PROSITE" id="PS50157">
    <property type="entry name" value="ZINC_FINGER_C2H2_2"/>
    <property type="match status" value="6"/>
</dbReference>
<keyword evidence="5 11" id="KW-0863">Zinc-finger</keyword>
<evidence type="ECO:0000313" key="15">
    <source>
        <dbReference type="Proteomes" id="UP000261380"/>
    </source>
</evidence>
<dbReference type="FunFam" id="3.30.160.60:FF:000912">
    <property type="entry name" value="Zinc finger protein 660"/>
    <property type="match status" value="1"/>
</dbReference>
<feature type="domain" description="C2H2-type" evidence="13">
    <location>
        <begin position="376"/>
        <end position="396"/>
    </location>
</feature>
<evidence type="ECO:0000313" key="14">
    <source>
        <dbReference type="Ensembl" id="ENSXCOP00000011870.1"/>
    </source>
</evidence>
<name>A0A3B5LMC7_9TELE</name>
<dbReference type="PANTHER" id="PTHR24394">
    <property type="entry name" value="ZINC FINGER PROTEIN"/>
    <property type="match status" value="1"/>
</dbReference>
<dbReference type="GO" id="GO:0043565">
    <property type="term" value="F:sequence-specific DNA binding"/>
    <property type="evidence" value="ECO:0007669"/>
    <property type="project" value="UniProtKB-ARBA"/>
</dbReference>
<evidence type="ECO:0000259" key="13">
    <source>
        <dbReference type="PROSITE" id="PS50157"/>
    </source>
</evidence>
<evidence type="ECO:0000256" key="12">
    <source>
        <dbReference type="SAM" id="MobiDB-lite"/>
    </source>
</evidence>
<dbReference type="InterPro" id="IPR013087">
    <property type="entry name" value="Znf_C2H2_type"/>
</dbReference>
<feature type="domain" description="C2H2-type" evidence="13">
    <location>
        <begin position="320"/>
        <end position="347"/>
    </location>
</feature>
<accession>A0A3B5LMC7</accession>
<dbReference type="GO" id="GO:0042802">
    <property type="term" value="F:identical protein binding"/>
    <property type="evidence" value="ECO:0007669"/>
    <property type="project" value="UniProtKB-ARBA"/>
</dbReference>
<keyword evidence="10" id="KW-0539">Nucleus</keyword>